<dbReference type="AlphaFoldDB" id="A0A0D3JKA8"/>
<dbReference type="PaxDb" id="2903-EOD23943"/>
<feature type="domain" description="WW" evidence="2">
    <location>
        <begin position="86"/>
        <end position="119"/>
    </location>
</feature>
<dbReference type="SUPFAM" id="SSF51045">
    <property type="entry name" value="WW domain"/>
    <property type="match status" value="1"/>
</dbReference>
<dbReference type="Proteomes" id="UP000013827">
    <property type="component" value="Unassembled WGS sequence"/>
</dbReference>
<dbReference type="GeneID" id="17269489"/>
<evidence type="ECO:0000256" key="1">
    <source>
        <dbReference type="SAM" id="MobiDB-lite"/>
    </source>
</evidence>
<proteinExistence type="predicted"/>
<accession>A0A0D3JKA8</accession>
<dbReference type="PROSITE" id="PS50020">
    <property type="entry name" value="WW_DOMAIN_2"/>
    <property type="match status" value="1"/>
</dbReference>
<dbReference type="SMART" id="SM00456">
    <property type="entry name" value="WW"/>
    <property type="match status" value="1"/>
</dbReference>
<reference evidence="4" key="1">
    <citation type="journal article" date="2013" name="Nature">
        <title>Pan genome of the phytoplankton Emiliania underpins its global distribution.</title>
        <authorList>
            <person name="Read B.A."/>
            <person name="Kegel J."/>
            <person name="Klute M.J."/>
            <person name="Kuo A."/>
            <person name="Lefebvre S.C."/>
            <person name="Maumus F."/>
            <person name="Mayer C."/>
            <person name="Miller J."/>
            <person name="Monier A."/>
            <person name="Salamov A."/>
            <person name="Young J."/>
            <person name="Aguilar M."/>
            <person name="Claverie J.M."/>
            <person name="Frickenhaus S."/>
            <person name="Gonzalez K."/>
            <person name="Herman E.K."/>
            <person name="Lin Y.C."/>
            <person name="Napier J."/>
            <person name="Ogata H."/>
            <person name="Sarno A.F."/>
            <person name="Shmutz J."/>
            <person name="Schroeder D."/>
            <person name="de Vargas C."/>
            <person name="Verret F."/>
            <person name="von Dassow P."/>
            <person name="Valentin K."/>
            <person name="Van de Peer Y."/>
            <person name="Wheeler G."/>
            <person name="Dacks J.B."/>
            <person name="Delwiche C.F."/>
            <person name="Dyhrman S.T."/>
            <person name="Glockner G."/>
            <person name="John U."/>
            <person name="Richards T."/>
            <person name="Worden A.Z."/>
            <person name="Zhang X."/>
            <person name="Grigoriev I.V."/>
            <person name="Allen A.E."/>
            <person name="Bidle K."/>
            <person name="Borodovsky M."/>
            <person name="Bowler C."/>
            <person name="Brownlee C."/>
            <person name="Cock J.M."/>
            <person name="Elias M."/>
            <person name="Gladyshev V.N."/>
            <person name="Groth M."/>
            <person name="Guda C."/>
            <person name="Hadaegh A."/>
            <person name="Iglesias-Rodriguez M.D."/>
            <person name="Jenkins J."/>
            <person name="Jones B.M."/>
            <person name="Lawson T."/>
            <person name="Leese F."/>
            <person name="Lindquist E."/>
            <person name="Lobanov A."/>
            <person name="Lomsadze A."/>
            <person name="Malik S.B."/>
            <person name="Marsh M.E."/>
            <person name="Mackinder L."/>
            <person name="Mock T."/>
            <person name="Mueller-Roeber B."/>
            <person name="Pagarete A."/>
            <person name="Parker M."/>
            <person name="Probert I."/>
            <person name="Quesneville H."/>
            <person name="Raines C."/>
            <person name="Rensing S.A."/>
            <person name="Riano-Pachon D.M."/>
            <person name="Richier S."/>
            <person name="Rokitta S."/>
            <person name="Shiraiwa Y."/>
            <person name="Soanes D.M."/>
            <person name="van der Giezen M."/>
            <person name="Wahlund T.M."/>
            <person name="Williams B."/>
            <person name="Wilson W."/>
            <person name="Wolfe G."/>
            <person name="Wurch L.L."/>
        </authorList>
    </citation>
    <scope>NUCLEOTIDE SEQUENCE</scope>
</reference>
<dbReference type="HOGENOM" id="CLU_1550407_0_0_1"/>
<dbReference type="EnsemblProtists" id="EOD23943">
    <property type="protein sequence ID" value="EOD23943"/>
    <property type="gene ID" value="EMIHUDRAFT_206942"/>
</dbReference>
<organism evidence="3 4">
    <name type="scientific">Emiliania huxleyi (strain CCMP1516)</name>
    <dbReference type="NCBI Taxonomy" id="280463"/>
    <lineage>
        <taxon>Eukaryota</taxon>
        <taxon>Haptista</taxon>
        <taxon>Haptophyta</taxon>
        <taxon>Prymnesiophyceae</taxon>
        <taxon>Isochrysidales</taxon>
        <taxon>Noelaerhabdaceae</taxon>
        <taxon>Emiliania</taxon>
    </lineage>
</organism>
<evidence type="ECO:0000313" key="4">
    <source>
        <dbReference type="Proteomes" id="UP000013827"/>
    </source>
</evidence>
<dbReference type="InterPro" id="IPR036020">
    <property type="entry name" value="WW_dom_sf"/>
</dbReference>
<keyword evidence="4" id="KW-1185">Reference proteome</keyword>
<evidence type="ECO:0000313" key="3">
    <source>
        <dbReference type="EnsemblProtists" id="EOD23943"/>
    </source>
</evidence>
<dbReference type="KEGG" id="ehx:EMIHUDRAFT_206942"/>
<evidence type="ECO:0000259" key="2">
    <source>
        <dbReference type="PROSITE" id="PS50020"/>
    </source>
</evidence>
<reference evidence="3" key="2">
    <citation type="submission" date="2024-10" db="UniProtKB">
        <authorList>
            <consortium name="EnsemblProtists"/>
        </authorList>
    </citation>
    <scope>IDENTIFICATION</scope>
</reference>
<sequence>MSWKSARVAATVSSAASDLSAAAAACSDYRIDVTAERFGDCVCGYPKRAHAVPSAGEPRAAPTRRSFGGATLAATAPRGPKKKPDGPLLPGWSEAKAPDGSTYYTHAETKATTLKRPDLDRLRLAFRHYDADKSGALGRGDGMHPHPFECDALFTEADLDPSETRLIRGVCQI</sequence>
<feature type="region of interest" description="Disordered" evidence="1">
    <location>
        <begin position="51"/>
        <end position="91"/>
    </location>
</feature>
<name>A0A0D3JKA8_EMIH1</name>
<dbReference type="RefSeq" id="XP_005776372.1">
    <property type="nucleotide sequence ID" value="XM_005776315.1"/>
</dbReference>
<dbReference type="CDD" id="cd00201">
    <property type="entry name" value="WW"/>
    <property type="match status" value="1"/>
</dbReference>
<dbReference type="Gene3D" id="2.20.70.10">
    <property type="match status" value="1"/>
</dbReference>
<protein>
    <recommendedName>
        <fullName evidence="2">WW domain-containing protein</fullName>
    </recommendedName>
</protein>
<dbReference type="InterPro" id="IPR001202">
    <property type="entry name" value="WW_dom"/>
</dbReference>
<dbReference type="SUPFAM" id="SSF47473">
    <property type="entry name" value="EF-hand"/>
    <property type="match status" value="1"/>
</dbReference>
<dbReference type="InterPro" id="IPR011992">
    <property type="entry name" value="EF-hand-dom_pair"/>
</dbReference>